<comment type="function">
    <text evidence="12">Structural component of the gap junctions.</text>
</comment>
<dbReference type="Proteomes" id="UP000829291">
    <property type="component" value="Chromosome 3"/>
</dbReference>
<feature type="transmembrane region" description="Helical" evidence="12">
    <location>
        <begin position="246"/>
        <end position="264"/>
    </location>
</feature>
<feature type="compositionally biased region" description="Basic and acidic residues" evidence="13">
    <location>
        <begin position="20"/>
        <end position="30"/>
    </location>
</feature>
<evidence type="ECO:0000256" key="2">
    <source>
        <dbReference type="ARBA" id="ARBA00004651"/>
    </source>
</evidence>
<evidence type="ECO:0000256" key="8">
    <source>
        <dbReference type="ARBA" id="ARBA00022989"/>
    </source>
</evidence>
<keyword evidence="10 12" id="KW-0472">Membrane</keyword>
<evidence type="ECO:0000313" key="14">
    <source>
        <dbReference type="Proteomes" id="UP000829291"/>
    </source>
</evidence>
<feature type="transmembrane region" description="Helical" evidence="12">
    <location>
        <begin position="338"/>
        <end position="365"/>
    </location>
</feature>
<keyword evidence="4" id="KW-1003">Cell membrane</keyword>
<reference evidence="15" key="1">
    <citation type="submission" date="2025-08" db="UniProtKB">
        <authorList>
            <consortium name="RefSeq"/>
        </authorList>
    </citation>
    <scope>IDENTIFICATION</scope>
    <source>
        <tissue evidence="15">Thorax and Abdomen</tissue>
    </source>
</reference>
<evidence type="ECO:0000256" key="6">
    <source>
        <dbReference type="ARBA" id="ARBA00022868"/>
    </source>
</evidence>
<keyword evidence="7" id="KW-0965">Cell junction</keyword>
<feature type="transmembrane region" description="Helical" evidence="12">
    <location>
        <begin position="179"/>
        <end position="196"/>
    </location>
</feature>
<sequence length="442" mass="51199">MRANKFQGKSGHPSSAHQGNDQKKSGEPKQFRKVKKKLDQIKANGKTKGAGRKGRNGGGQESGSSAMDAIRSLYFFSHVNRVKTDSIVFRLHRLTAALLLIFSITISTRQTVGNPIDCDHTRDIPVNVFNAFCWVHSTYFITAAMLGLSGINVAYPGVGPSRHQHPQGEHSSVVKHVKYYQWVAFTLFFQAILFYTPRWLWKGWEGGKIHALMMDLDIGICSEVEKKQKKKLLLDYLWENLKYHNWWAYRYYLCEVLALINVIGQMFLMNRFFDGAFLTFGIDVLRFLESDQEDRVDPMIFVFPRMTKCTFYKYGVGGEVEKHDAVCILPLNVVNEKIYVFLWFWFLLLGALSFMTVVYRIVIIFSPRMRVYLLRLRFRLVRREAVETIVRRSKMGDWFLLYMLGENLDTVIYRDVMHDLANKLASRHHHSVPGIKGELQEA</sequence>
<keyword evidence="9 12" id="KW-0406">Ion transport</keyword>
<feature type="transmembrane region" description="Helical" evidence="12">
    <location>
        <begin position="139"/>
        <end position="158"/>
    </location>
</feature>
<evidence type="ECO:0000256" key="10">
    <source>
        <dbReference type="ARBA" id="ARBA00023136"/>
    </source>
</evidence>
<protein>
    <recommendedName>
        <fullName evidence="12">Innexin</fullName>
    </recommendedName>
</protein>
<keyword evidence="3 12" id="KW-0813">Transport</keyword>
<gene>
    <name evidence="15" type="primary">LOC107223744</name>
    <name evidence="12" type="synonym">inx</name>
</gene>
<keyword evidence="6" id="KW-0303">Gap junction</keyword>
<dbReference type="InterPro" id="IPR000990">
    <property type="entry name" value="Innexin"/>
</dbReference>
<evidence type="ECO:0000256" key="4">
    <source>
        <dbReference type="ARBA" id="ARBA00022475"/>
    </source>
</evidence>
<dbReference type="PANTHER" id="PTHR11893">
    <property type="entry name" value="INNEXIN"/>
    <property type="match status" value="1"/>
</dbReference>
<comment type="subcellular location">
    <subcellularLocation>
        <location evidence="1">Cell junction</location>
        <location evidence="1">Gap junction</location>
    </subcellularLocation>
    <subcellularLocation>
        <location evidence="2 12">Cell membrane</location>
        <topology evidence="2 12">Multi-pass membrane protein</topology>
    </subcellularLocation>
</comment>
<dbReference type="PRINTS" id="PR01262">
    <property type="entry name" value="INNEXIN"/>
</dbReference>
<evidence type="ECO:0000256" key="5">
    <source>
        <dbReference type="ARBA" id="ARBA00022692"/>
    </source>
</evidence>
<keyword evidence="11 12" id="KW-0407">Ion channel</keyword>
<proteinExistence type="inferred from homology"/>
<evidence type="ECO:0000313" key="15">
    <source>
        <dbReference type="RefSeq" id="XP_046591941.1"/>
    </source>
</evidence>
<keyword evidence="8 12" id="KW-1133">Transmembrane helix</keyword>
<name>A0ABM3FV99_NEOLC</name>
<evidence type="ECO:0000256" key="13">
    <source>
        <dbReference type="SAM" id="MobiDB-lite"/>
    </source>
</evidence>
<evidence type="ECO:0000256" key="1">
    <source>
        <dbReference type="ARBA" id="ARBA00004610"/>
    </source>
</evidence>
<evidence type="ECO:0000256" key="12">
    <source>
        <dbReference type="RuleBase" id="RU010713"/>
    </source>
</evidence>
<evidence type="ECO:0000256" key="7">
    <source>
        <dbReference type="ARBA" id="ARBA00022949"/>
    </source>
</evidence>
<keyword evidence="14" id="KW-1185">Reference proteome</keyword>
<evidence type="ECO:0000256" key="11">
    <source>
        <dbReference type="ARBA" id="ARBA00023303"/>
    </source>
</evidence>
<feature type="region of interest" description="Disordered" evidence="13">
    <location>
        <begin position="1"/>
        <end position="64"/>
    </location>
</feature>
<comment type="similarity">
    <text evidence="12">Belongs to the pannexin family.</text>
</comment>
<accession>A0ABM3FV99</accession>
<organism evidence="14 15">
    <name type="scientific">Neodiprion lecontei</name>
    <name type="common">Redheaded pine sawfly</name>
    <dbReference type="NCBI Taxonomy" id="441921"/>
    <lineage>
        <taxon>Eukaryota</taxon>
        <taxon>Metazoa</taxon>
        <taxon>Ecdysozoa</taxon>
        <taxon>Arthropoda</taxon>
        <taxon>Hexapoda</taxon>
        <taxon>Insecta</taxon>
        <taxon>Pterygota</taxon>
        <taxon>Neoptera</taxon>
        <taxon>Endopterygota</taxon>
        <taxon>Hymenoptera</taxon>
        <taxon>Tenthredinoidea</taxon>
        <taxon>Diprionidae</taxon>
        <taxon>Diprioninae</taxon>
        <taxon>Neodiprion</taxon>
    </lineage>
</organism>
<evidence type="ECO:0000256" key="3">
    <source>
        <dbReference type="ARBA" id="ARBA00022448"/>
    </source>
</evidence>
<dbReference type="PROSITE" id="PS51013">
    <property type="entry name" value="PANNEXIN"/>
    <property type="match status" value="1"/>
</dbReference>
<dbReference type="PANTHER" id="PTHR11893:SF40">
    <property type="entry name" value="INNEXIN SHAKING-B"/>
    <property type="match status" value="1"/>
</dbReference>
<dbReference type="RefSeq" id="XP_046591941.1">
    <property type="nucleotide sequence ID" value="XM_046735985.1"/>
</dbReference>
<keyword evidence="5 12" id="KW-0812">Transmembrane</keyword>
<dbReference type="GeneID" id="107223744"/>
<evidence type="ECO:0000256" key="9">
    <source>
        <dbReference type="ARBA" id="ARBA00023065"/>
    </source>
</evidence>
<dbReference type="Pfam" id="PF00876">
    <property type="entry name" value="Innexin"/>
    <property type="match status" value="1"/>
</dbReference>